<reference evidence="3 4" key="1">
    <citation type="submission" date="2018-05" db="EMBL/GenBank/DDBJ databases">
        <title>Genomic Encyclopedia of Type Strains, Phase IV (KMG-IV): sequencing the most valuable type-strain genomes for metagenomic binning, comparative biology and taxonomic classification.</title>
        <authorList>
            <person name="Goeker M."/>
        </authorList>
    </citation>
    <scope>NUCLEOTIDE SEQUENCE [LARGE SCALE GENOMIC DNA]</scope>
    <source>
        <strain evidence="3 4">DSM 14263</strain>
    </source>
</reference>
<dbReference type="RefSeq" id="WP_109721790.1">
    <property type="nucleotide sequence ID" value="NZ_MSZV01000076.1"/>
</dbReference>
<dbReference type="Pfam" id="PF07396">
    <property type="entry name" value="Porin_O_P"/>
    <property type="match status" value="1"/>
</dbReference>
<gene>
    <name evidence="3" type="ORF">C7456_10162</name>
</gene>
<proteinExistence type="predicted"/>
<dbReference type="EMBL" id="QGHC01000001">
    <property type="protein sequence ID" value="PWK92730.1"/>
    <property type="molecule type" value="Genomic_DNA"/>
</dbReference>
<feature type="chain" id="PRO_5016241520" evidence="2">
    <location>
        <begin position="27"/>
        <end position="498"/>
    </location>
</feature>
<dbReference type="Proteomes" id="UP000245812">
    <property type="component" value="Unassembled WGS sequence"/>
</dbReference>
<evidence type="ECO:0000256" key="1">
    <source>
        <dbReference type="SAM" id="Coils"/>
    </source>
</evidence>
<sequence>MTPNPRILPAAALGALLLAVAAPGHAADTVSNAELLKLVRQQAAEIKALKQRIGALEAHEAQAAAAPAAATPLQRQAAENREAVAAAVADARADEQALARARLVDSDGRGAGGGVTTRWGKGHEAGPTFSSDDGFFTFKPDGRLVMDFTGTRGSDYDARNLSGSQVNSVRLGAEGTMGKLGYHFEVDFAGNKTSLKEAYLSYATPVFGLPSKFYLGNFLKDLGTEGSSEGVTTPFMLRNAAATVGEPVNSYFGLGGEWKIFGPDWHYSLSVSGNSPAASTTGSETDSVAYLTRAHWNPLKGGDGFLHVGAWYYYEKIGNGVASINNTPAIALDYNGNLAVSASSIADPTQDRGVGYELGGVYRNFWAMGEYGKRTIDSSSVDAVTRHGSSLAAGWMITGEKPGFSSRGGNWQGVHVSDPLTSGGWGAFELAARVDHYDFTGAPRGGKGISYTLGLNWYFNDWSRLMVNYIRWYTDNKVGSYQGPDWGNSLGVRAQVVF</sequence>
<keyword evidence="2" id="KW-0732">Signal</keyword>
<keyword evidence="1" id="KW-0175">Coiled coil</keyword>
<name>A0A316IIK1_9GAMM</name>
<dbReference type="Gene3D" id="2.40.160.10">
    <property type="entry name" value="Porin"/>
    <property type="match status" value="1"/>
</dbReference>
<dbReference type="OrthoDB" id="9807854at2"/>
<feature type="signal peptide" evidence="2">
    <location>
        <begin position="1"/>
        <end position="26"/>
    </location>
</feature>
<feature type="coiled-coil region" evidence="1">
    <location>
        <begin position="32"/>
        <end position="59"/>
    </location>
</feature>
<dbReference type="InterPro" id="IPR023614">
    <property type="entry name" value="Porin_dom_sf"/>
</dbReference>
<evidence type="ECO:0000313" key="4">
    <source>
        <dbReference type="Proteomes" id="UP000245812"/>
    </source>
</evidence>
<evidence type="ECO:0000256" key="2">
    <source>
        <dbReference type="SAM" id="SignalP"/>
    </source>
</evidence>
<accession>A0A316IIK1</accession>
<keyword evidence="4" id="KW-1185">Reference proteome</keyword>
<dbReference type="InterPro" id="IPR010870">
    <property type="entry name" value="Porin_O/P"/>
</dbReference>
<comment type="caution">
    <text evidence="3">The sequence shown here is derived from an EMBL/GenBank/DDBJ whole genome shotgun (WGS) entry which is preliminary data.</text>
</comment>
<organism evidence="3 4">
    <name type="scientific">Fulvimonas soli</name>
    <dbReference type="NCBI Taxonomy" id="155197"/>
    <lineage>
        <taxon>Bacteria</taxon>
        <taxon>Pseudomonadati</taxon>
        <taxon>Pseudomonadota</taxon>
        <taxon>Gammaproteobacteria</taxon>
        <taxon>Lysobacterales</taxon>
        <taxon>Rhodanobacteraceae</taxon>
        <taxon>Fulvimonas</taxon>
    </lineage>
</organism>
<dbReference type="AlphaFoldDB" id="A0A316IIK1"/>
<evidence type="ECO:0000313" key="3">
    <source>
        <dbReference type="EMBL" id="PWK92730.1"/>
    </source>
</evidence>
<protein>
    <submittedName>
        <fullName evidence="3">Phosphate-selective porin OprO/OprP</fullName>
    </submittedName>
</protein>